<name>A0ABY6DCB3_9RHOB</name>
<feature type="transmembrane region" description="Helical" evidence="9">
    <location>
        <begin position="37"/>
        <end position="54"/>
    </location>
</feature>
<evidence type="ECO:0000256" key="8">
    <source>
        <dbReference type="ARBA" id="ARBA00037998"/>
    </source>
</evidence>
<accession>A0ABY6DCB3</accession>
<feature type="transmembrane region" description="Helical" evidence="9">
    <location>
        <begin position="263"/>
        <end position="280"/>
    </location>
</feature>
<feature type="transmembrane region" description="Helical" evidence="9">
    <location>
        <begin position="94"/>
        <end position="115"/>
    </location>
</feature>
<keyword evidence="10" id="KW-0614">Plasmid</keyword>
<dbReference type="Pfam" id="PF02653">
    <property type="entry name" value="BPD_transp_2"/>
    <property type="match status" value="1"/>
</dbReference>
<dbReference type="Proteomes" id="UP001064087">
    <property type="component" value="Plasmid unnamed2"/>
</dbReference>
<dbReference type="EMBL" id="CP106737">
    <property type="protein sequence ID" value="UXX81485.1"/>
    <property type="molecule type" value="Genomic_DNA"/>
</dbReference>
<evidence type="ECO:0000256" key="7">
    <source>
        <dbReference type="ARBA" id="ARBA00023136"/>
    </source>
</evidence>
<evidence type="ECO:0000256" key="1">
    <source>
        <dbReference type="ARBA" id="ARBA00004651"/>
    </source>
</evidence>
<geneLocation type="plasmid" evidence="10 11">
    <name>unnamed2</name>
</geneLocation>
<keyword evidence="4 9" id="KW-0812">Transmembrane</keyword>
<feature type="transmembrane region" description="Helical" evidence="9">
    <location>
        <begin position="225"/>
        <end position="251"/>
    </location>
</feature>
<keyword evidence="2" id="KW-0813">Transport</keyword>
<organism evidence="10 11">
    <name type="scientific">Roseovarius pelagicus</name>
    <dbReference type="NCBI Taxonomy" id="2980108"/>
    <lineage>
        <taxon>Bacteria</taxon>
        <taxon>Pseudomonadati</taxon>
        <taxon>Pseudomonadota</taxon>
        <taxon>Alphaproteobacteria</taxon>
        <taxon>Rhodobacterales</taxon>
        <taxon>Roseobacteraceae</taxon>
        <taxon>Roseovarius</taxon>
    </lineage>
</organism>
<feature type="transmembrane region" description="Helical" evidence="9">
    <location>
        <begin position="142"/>
        <end position="161"/>
    </location>
</feature>
<dbReference type="RefSeq" id="WP_263046682.1">
    <property type="nucleotide sequence ID" value="NZ_CP106737.1"/>
</dbReference>
<dbReference type="PANTHER" id="PTHR11795">
    <property type="entry name" value="BRANCHED-CHAIN AMINO ACID TRANSPORT SYSTEM PERMEASE PROTEIN LIVH"/>
    <property type="match status" value="1"/>
</dbReference>
<evidence type="ECO:0000256" key="3">
    <source>
        <dbReference type="ARBA" id="ARBA00022475"/>
    </source>
</evidence>
<evidence type="ECO:0000256" key="6">
    <source>
        <dbReference type="ARBA" id="ARBA00022989"/>
    </source>
</evidence>
<dbReference type="InterPro" id="IPR001851">
    <property type="entry name" value="ABC_transp_permease"/>
</dbReference>
<gene>
    <name evidence="10" type="ORF">N7U68_01105</name>
</gene>
<dbReference type="CDD" id="cd06582">
    <property type="entry name" value="TM_PBP1_LivH_like"/>
    <property type="match status" value="1"/>
</dbReference>
<evidence type="ECO:0000313" key="10">
    <source>
        <dbReference type="EMBL" id="UXX81485.1"/>
    </source>
</evidence>
<keyword evidence="7 9" id="KW-0472">Membrane</keyword>
<reference evidence="10" key="1">
    <citation type="submission" date="2022-10" db="EMBL/GenBank/DDBJ databases">
        <title>Roseovarius pelagicus sp. nov., isolated from Arctic seawater.</title>
        <authorList>
            <person name="Hong Y.W."/>
            <person name="Hwang C.Y."/>
        </authorList>
    </citation>
    <scope>NUCLEOTIDE SEQUENCE</scope>
    <source>
        <strain evidence="10">HL-MP18</strain>
        <plasmid evidence="10">unnamed2</plasmid>
    </source>
</reference>
<evidence type="ECO:0000256" key="5">
    <source>
        <dbReference type="ARBA" id="ARBA00022970"/>
    </source>
</evidence>
<keyword evidence="11" id="KW-1185">Reference proteome</keyword>
<evidence type="ECO:0000256" key="9">
    <source>
        <dbReference type="SAM" id="Phobius"/>
    </source>
</evidence>
<protein>
    <submittedName>
        <fullName evidence="10">Branched-chain amino acid ABC transporter permease</fullName>
    </submittedName>
</protein>
<feature type="transmembrane region" description="Helical" evidence="9">
    <location>
        <begin position="189"/>
        <end position="213"/>
    </location>
</feature>
<evidence type="ECO:0000256" key="2">
    <source>
        <dbReference type="ARBA" id="ARBA00022448"/>
    </source>
</evidence>
<evidence type="ECO:0000313" key="11">
    <source>
        <dbReference type="Proteomes" id="UP001064087"/>
    </source>
</evidence>
<sequence length="291" mass="31084">MPGFVEIVSQLTNGLIYGLILSLVAVGFSLVLGVMGIINFAHGLLFALGAYLAFTLQFHVGYFGALVIAPLIVGMIGILMEYVFIRRLYGRDPLFVLVLTFGVAMAGEEIIQLIWGKLARSVDAPAFADSYIDLGFIIYSEYRLFMALVAALIIGATWYLLAKSPLGSIIRAGTHDPEMVSILGMNLPLIRTAVFGFTALLGGAAGVVAAPLWSVRPTMGLDALLPAFLIVVIGGMGSFWGSVLGGILVGVANAVSVMFFPRFADLTMYVLAAVVLLYWPRGLLGKKSVLE</sequence>
<keyword evidence="3" id="KW-1003">Cell membrane</keyword>
<dbReference type="PANTHER" id="PTHR11795:SF442">
    <property type="entry name" value="ABC TRANSPORTER ATP-BINDING PROTEIN"/>
    <property type="match status" value="1"/>
</dbReference>
<comment type="subcellular location">
    <subcellularLocation>
        <location evidence="1">Cell membrane</location>
        <topology evidence="1">Multi-pass membrane protein</topology>
    </subcellularLocation>
</comment>
<feature type="transmembrane region" description="Helical" evidence="9">
    <location>
        <begin position="15"/>
        <end position="32"/>
    </location>
</feature>
<feature type="transmembrane region" description="Helical" evidence="9">
    <location>
        <begin position="60"/>
        <end position="82"/>
    </location>
</feature>
<dbReference type="InterPro" id="IPR052157">
    <property type="entry name" value="BCAA_transport_permease"/>
</dbReference>
<keyword evidence="5" id="KW-0029">Amino-acid transport</keyword>
<evidence type="ECO:0000256" key="4">
    <source>
        <dbReference type="ARBA" id="ARBA00022692"/>
    </source>
</evidence>
<comment type="similarity">
    <text evidence="8">Belongs to the binding-protein-dependent transport system permease family. LivHM subfamily.</text>
</comment>
<keyword evidence="6 9" id="KW-1133">Transmembrane helix</keyword>
<proteinExistence type="inferred from homology"/>